<name>W1NSR6_AMBTC</name>
<dbReference type="HOGENOM" id="CLU_169215_0_0_1"/>
<dbReference type="Gramene" id="ERM98728">
    <property type="protein sequence ID" value="ERM98728"/>
    <property type="gene ID" value="AMTR_s01006p00010150"/>
</dbReference>
<gene>
    <name evidence="1" type="ORF">AMTR_s01006p00010150</name>
</gene>
<proteinExistence type="predicted"/>
<dbReference type="EMBL" id="KI395285">
    <property type="protein sequence ID" value="ERM98728.1"/>
    <property type="molecule type" value="Genomic_DNA"/>
</dbReference>
<keyword evidence="2" id="KW-1185">Reference proteome</keyword>
<sequence length="116" mass="12754">MPLNDVNEEERSFMKVMANIDRKAKGDLNHGSQRRSCYGKESTCLNGRFCTGNANGAFFGQIAAVSGHRGLDSGDDGWFSSDEDCFYRDQGRFLGGGERRLVYVEGNVGGLMEEEG</sequence>
<evidence type="ECO:0000313" key="1">
    <source>
        <dbReference type="EMBL" id="ERM98728.1"/>
    </source>
</evidence>
<accession>W1NSR6</accession>
<organism evidence="1 2">
    <name type="scientific">Amborella trichopoda</name>
    <dbReference type="NCBI Taxonomy" id="13333"/>
    <lineage>
        <taxon>Eukaryota</taxon>
        <taxon>Viridiplantae</taxon>
        <taxon>Streptophyta</taxon>
        <taxon>Embryophyta</taxon>
        <taxon>Tracheophyta</taxon>
        <taxon>Spermatophyta</taxon>
        <taxon>Magnoliopsida</taxon>
        <taxon>Amborellales</taxon>
        <taxon>Amborellaceae</taxon>
        <taxon>Amborella</taxon>
    </lineage>
</organism>
<dbReference type="Proteomes" id="UP000017836">
    <property type="component" value="Unassembled WGS sequence"/>
</dbReference>
<dbReference type="AlphaFoldDB" id="W1NSR6"/>
<reference evidence="2" key="1">
    <citation type="journal article" date="2013" name="Science">
        <title>The Amborella genome and the evolution of flowering plants.</title>
        <authorList>
            <consortium name="Amborella Genome Project"/>
        </authorList>
    </citation>
    <scope>NUCLEOTIDE SEQUENCE [LARGE SCALE GENOMIC DNA]</scope>
</reference>
<protein>
    <submittedName>
        <fullName evidence="1">Uncharacterized protein</fullName>
    </submittedName>
</protein>
<evidence type="ECO:0000313" key="2">
    <source>
        <dbReference type="Proteomes" id="UP000017836"/>
    </source>
</evidence>